<accession>A0A381QH45</accession>
<organism evidence="1">
    <name type="scientific">marine metagenome</name>
    <dbReference type="NCBI Taxonomy" id="408172"/>
    <lineage>
        <taxon>unclassified sequences</taxon>
        <taxon>metagenomes</taxon>
        <taxon>ecological metagenomes</taxon>
    </lineage>
</organism>
<protein>
    <submittedName>
        <fullName evidence="1">Uncharacterized protein</fullName>
    </submittedName>
</protein>
<dbReference type="AlphaFoldDB" id="A0A381QH45"/>
<dbReference type="PROSITE" id="PS51257">
    <property type="entry name" value="PROKAR_LIPOPROTEIN"/>
    <property type="match status" value="1"/>
</dbReference>
<reference evidence="1" key="1">
    <citation type="submission" date="2018-05" db="EMBL/GenBank/DDBJ databases">
        <authorList>
            <person name="Lanie J.A."/>
            <person name="Ng W.-L."/>
            <person name="Kazmierczak K.M."/>
            <person name="Andrzejewski T.M."/>
            <person name="Davidsen T.M."/>
            <person name="Wayne K.J."/>
            <person name="Tettelin H."/>
            <person name="Glass J.I."/>
            <person name="Rusch D."/>
            <person name="Podicherti R."/>
            <person name="Tsui H.-C.T."/>
            <person name="Winkler M.E."/>
        </authorList>
    </citation>
    <scope>NUCLEOTIDE SEQUENCE</scope>
</reference>
<proteinExistence type="predicted"/>
<dbReference type="EMBL" id="UINC01001298">
    <property type="protein sequence ID" value="SUZ76983.1"/>
    <property type="molecule type" value="Genomic_DNA"/>
</dbReference>
<name>A0A381QH45_9ZZZZ</name>
<gene>
    <name evidence="1" type="ORF">METZ01_LOCUS29837</name>
</gene>
<evidence type="ECO:0000313" key="1">
    <source>
        <dbReference type="EMBL" id="SUZ76983.1"/>
    </source>
</evidence>
<sequence length="311" mass="34127">MALHGRASLALCLLLYACGGDVPAPPIAEQGLQTSESGGRSFEDGLYERNVVFMTVGADSTIIVPWFFRASSSAEGVEREVEGWLQRGGLWEPFFGDQWSSEPTRTPSRIQPRGAMDLVVGVGGTLERILFEEGQRQLEVVIGEGTSDWSGNRGETFRVHRGEAVFGDQRVEGVVLDMNRARFRDAPEPGEWMFLTGPRRLAILIVSPGGSPAYTAWGRRGEDEFRWPEVLMSWTTVRSFETARRDVPVEWLIRSPNGELEVTLANASMDLRAPEGQGPVLPVDGLFQVTGSVVLGGESLEARGLVRHVQG</sequence>